<evidence type="ECO:0000256" key="1">
    <source>
        <dbReference type="SAM" id="MobiDB-lite"/>
    </source>
</evidence>
<keyword evidence="3" id="KW-1185">Reference proteome</keyword>
<feature type="region of interest" description="Disordered" evidence="1">
    <location>
        <begin position="89"/>
        <end position="140"/>
    </location>
</feature>
<feature type="region of interest" description="Disordered" evidence="1">
    <location>
        <begin position="29"/>
        <end position="76"/>
    </location>
</feature>
<feature type="non-terminal residue" evidence="2">
    <location>
        <position position="1"/>
    </location>
</feature>
<evidence type="ECO:0000313" key="2">
    <source>
        <dbReference type="EMBL" id="KAK7796358.1"/>
    </source>
</evidence>
<dbReference type="AlphaFoldDB" id="A0AAW0H4N8"/>
<evidence type="ECO:0000313" key="3">
    <source>
        <dbReference type="Proteomes" id="UP001488838"/>
    </source>
</evidence>
<proteinExistence type="predicted"/>
<dbReference type="EMBL" id="JBBHLL010001236">
    <property type="protein sequence ID" value="KAK7796358.1"/>
    <property type="molecule type" value="Genomic_DNA"/>
</dbReference>
<feature type="compositionally biased region" description="Low complexity" evidence="1">
    <location>
        <begin position="99"/>
        <end position="111"/>
    </location>
</feature>
<reference evidence="2 3" key="1">
    <citation type="journal article" date="2023" name="bioRxiv">
        <title>Conserved and derived expression patterns and positive selection on dental genes reveal complex evolutionary context of ever-growing rodent molars.</title>
        <authorList>
            <person name="Calamari Z.T."/>
            <person name="Song A."/>
            <person name="Cohen E."/>
            <person name="Akter M."/>
            <person name="Roy R.D."/>
            <person name="Hallikas O."/>
            <person name="Christensen M.M."/>
            <person name="Li P."/>
            <person name="Marangoni P."/>
            <person name="Jernvall J."/>
            <person name="Klein O.D."/>
        </authorList>
    </citation>
    <scope>NUCLEOTIDE SEQUENCE [LARGE SCALE GENOMIC DNA]</scope>
    <source>
        <strain evidence="2">V071</strain>
    </source>
</reference>
<sequence length="243" mass="25247">RPRPRPVPAVRARPAVHLAVFRIGTPLLLLGEPEPESPRELVPGGPGARAEAARHPGDARGDAAGHRSEVLPSATMTEGTLAADEVRVPLGASPPAPAAPARASPASPGAPGREEQRGSGSGVLAPESPATECGADLGADEEQPVPYPALAATVFFCLGQTTRPRSWCLRLVCNPYPYRVGGALGSGVWDFPCVRSENPGFWYPARAGWGCEGSVLLRGGWGTPRNSPVGSGFRGILERESMG</sequence>
<gene>
    <name evidence="2" type="ORF">U0070_001960</name>
</gene>
<name>A0AAW0H4N8_MYOGA</name>
<accession>A0AAW0H4N8</accession>
<protein>
    <submittedName>
        <fullName evidence="2">Uncharacterized protein</fullName>
    </submittedName>
</protein>
<comment type="caution">
    <text evidence="2">The sequence shown here is derived from an EMBL/GenBank/DDBJ whole genome shotgun (WGS) entry which is preliminary data.</text>
</comment>
<feature type="compositionally biased region" description="Basic and acidic residues" evidence="1">
    <location>
        <begin position="51"/>
        <end position="69"/>
    </location>
</feature>
<organism evidence="2 3">
    <name type="scientific">Myodes glareolus</name>
    <name type="common">Bank vole</name>
    <name type="synonym">Clethrionomys glareolus</name>
    <dbReference type="NCBI Taxonomy" id="447135"/>
    <lineage>
        <taxon>Eukaryota</taxon>
        <taxon>Metazoa</taxon>
        <taxon>Chordata</taxon>
        <taxon>Craniata</taxon>
        <taxon>Vertebrata</taxon>
        <taxon>Euteleostomi</taxon>
        <taxon>Mammalia</taxon>
        <taxon>Eutheria</taxon>
        <taxon>Euarchontoglires</taxon>
        <taxon>Glires</taxon>
        <taxon>Rodentia</taxon>
        <taxon>Myomorpha</taxon>
        <taxon>Muroidea</taxon>
        <taxon>Cricetidae</taxon>
        <taxon>Arvicolinae</taxon>
        <taxon>Myodes</taxon>
    </lineage>
</organism>
<dbReference type="Proteomes" id="UP001488838">
    <property type="component" value="Unassembled WGS sequence"/>
</dbReference>